<name>A0A0P1MD03_9BACT</name>
<keyword evidence="4" id="KW-0540">Nuclease</keyword>
<dbReference type="STRING" id="1633631.GCA_001442925_01798"/>
<evidence type="ECO:0000256" key="2">
    <source>
        <dbReference type="HAMAP-Rule" id="MF_00048"/>
    </source>
</evidence>
<dbReference type="GO" id="GO:0004519">
    <property type="term" value="F:endonuclease activity"/>
    <property type="evidence" value="ECO:0007669"/>
    <property type="project" value="UniProtKB-KW"/>
</dbReference>
<dbReference type="Proteomes" id="UP000182011">
    <property type="component" value="Unassembled WGS sequence"/>
</dbReference>
<dbReference type="InterPro" id="IPR011856">
    <property type="entry name" value="tRNA_endonuc-like_dom_sf"/>
</dbReference>
<accession>A0A0P1LLL3</accession>
<dbReference type="Pfam" id="PF02021">
    <property type="entry name" value="UPF0102"/>
    <property type="match status" value="1"/>
</dbReference>
<dbReference type="NCBIfam" id="TIGR00252">
    <property type="entry name" value="YraN family protein"/>
    <property type="match status" value="1"/>
</dbReference>
<keyword evidence="4" id="KW-0378">Hydrolase</keyword>
<accession>A0A0P1MW35</accession>
<dbReference type="HAMAP" id="MF_00048">
    <property type="entry name" value="UPF0102"/>
    <property type="match status" value="1"/>
</dbReference>
<reference evidence="3 6" key="2">
    <citation type="submission" date="2015-11" db="EMBL/GenBank/DDBJ databases">
        <authorList>
            <person name="Varghese N."/>
        </authorList>
    </citation>
    <scope>NUCLEOTIDE SEQUENCE [LARGE SCALE GENOMIC DNA]</scope>
    <source>
        <strain evidence="3 6">JGI-8</strain>
    </source>
</reference>
<dbReference type="InterPro" id="IPR003509">
    <property type="entry name" value="UPF0102_YraN-like"/>
</dbReference>
<proteinExistence type="inferred from homology"/>
<evidence type="ECO:0000313" key="5">
    <source>
        <dbReference type="Proteomes" id="UP000182011"/>
    </source>
</evidence>
<accession>A0A0P1LU95</accession>
<comment type="similarity">
    <text evidence="1 2">Belongs to the UPF0102 family.</text>
</comment>
<accession>A0A0P1P3B3</accession>
<dbReference type="OrthoDB" id="9802516at2"/>
<sequence>MKENKGKLGEDIAVKFLVDKGYKILKRNYRYGHGEIDIIAMDRDVLVFVEVKMRFSDKFGAPEDSVTTAKRKQLKKIASAFLETHDVKFSECRFDFIGVMFKDRKFQINHIENAFQ</sequence>
<dbReference type="RefSeq" id="WP_075426807.1">
    <property type="nucleotide sequence ID" value="NZ_CZVI01000008.1"/>
</dbReference>
<accession>A0A0P1MD03</accession>
<dbReference type="GO" id="GO:0003676">
    <property type="term" value="F:nucleic acid binding"/>
    <property type="evidence" value="ECO:0007669"/>
    <property type="project" value="InterPro"/>
</dbReference>
<dbReference type="CDD" id="cd20736">
    <property type="entry name" value="PoNe_Nuclease"/>
    <property type="match status" value="1"/>
</dbReference>
<dbReference type="NCBIfam" id="NF009154">
    <property type="entry name" value="PRK12497.3-3"/>
    <property type="match status" value="1"/>
</dbReference>
<gene>
    <name evidence="4" type="ORF">JGI4_01803</name>
    <name evidence="3" type="ORF">JGI8_00791</name>
</gene>
<dbReference type="InterPro" id="IPR011335">
    <property type="entry name" value="Restrct_endonuc-II-like"/>
</dbReference>
<dbReference type="EMBL" id="CZVI01000008">
    <property type="protein sequence ID" value="CUS84390.1"/>
    <property type="molecule type" value="Genomic_DNA"/>
</dbReference>
<protein>
    <recommendedName>
        <fullName evidence="2">UPF0102 protein JGI4_01803</fullName>
    </recommendedName>
</protein>
<dbReference type="Gene3D" id="3.40.1350.10">
    <property type="match status" value="1"/>
</dbReference>
<dbReference type="EMBL" id="FAOP01000006">
    <property type="protein sequence ID" value="CUU07379.1"/>
    <property type="molecule type" value="Genomic_DNA"/>
</dbReference>
<evidence type="ECO:0000313" key="4">
    <source>
        <dbReference type="EMBL" id="CUU07379.1"/>
    </source>
</evidence>
<dbReference type="Proteomes" id="UP000182200">
    <property type="component" value="Unassembled WGS sequence"/>
</dbReference>
<dbReference type="SUPFAM" id="SSF52980">
    <property type="entry name" value="Restriction endonuclease-like"/>
    <property type="match status" value="1"/>
</dbReference>
<accession>A0A0P1MAX0</accession>
<evidence type="ECO:0000313" key="6">
    <source>
        <dbReference type="Proteomes" id="UP000182200"/>
    </source>
</evidence>
<evidence type="ECO:0000256" key="1">
    <source>
        <dbReference type="ARBA" id="ARBA00006738"/>
    </source>
</evidence>
<dbReference type="AlphaFoldDB" id="A0A0P1MD03"/>
<keyword evidence="4" id="KW-0255">Endonuclease</keyword>
<keyword evidence="6" id="KW-1185">Reference proteome</keyword>
<accession>A0A0S4NA22</accession>
<accession>A0A0P1MBW0</accession>
<accession>A0A0P1LTT2</accession>
<reference evidence="4 5" key="1">
    <citation type="submission" date="2015-11" db="EMBL/GenBank/DDBJ databases">
        <authorList>
            <person name="Zhang Y."/>
            <person name="Guo Z."/>
        </authorList>
    </citation>
    <scope>NUCLEOTIDE SEQUENCE [LARGE SCALE GENOMIC DNA]</scope>
    <source>
        <strain evidence="4">JGI-4</strain>
    </source>
</reference>
<dbReference type="PANTHER" id="PTHR34039:SF1">
    <property type="entry name" value="UPF0102 PROTEIN YRAN"/>
    <property type="match status" value="1"/>
</dbReference>
<organism evidence="4 5">
    <name type="scientific">Candidatus Kryptonium thompsonii</name>
    <dbReference type="NCBI Taxonomy" id="1633631"/>
    <lineage>
        <taxon>Bacteria</taxon>
        <taxon>Pseudomonadati</taxon>
        <taxon>Candidatus Kryptoniota</taxon>
        <taxon>Candidatus Kryptonium</taxon>
    </lineage>
</organism>
<dbReference type="PANTHER" id="PTHR34039">
    <property type="entry name" value="UPF0102 PROTEIN YRAN"/>
    <property type="match status" value="1"/>
</dbReference>
<accession>A0A0P1MB77</accession>
<dbReference type="NCBIfam" id="NF009150">
    <property type="entry name" value="PRK12497.1-3"/>
    <property type="match status" value="1"/>
</dbReference>
<evidence type="ECO:0000313" key="3">
    <source>
        <dbReference type="EMBL" id="CUS84390.1"/>
    </source>
</evidence>